<dbReference type="EMBL" id="JBDOJC010000001">
    <property type="protein sequence ID" value="MEO2218866.1"/>
    <property type="molecule type" value="Genomic_DNA"/>
</dbReference>
<proteinExistence type="predicted"/>
<comment type="caution">
    <text evidence="2">The sequence shown here is derived from an EMBL/GenBank/DDBJ whole genome shotgun (WGS) entry which is preliminary data.</text>
</comment>
<dbReference type="Proteomes" id="UP001455709">
    <property type="component" value="Unassembled WGS sequence"/>
</dbReference>
<feature type="region of interest" description="Disordered" evidence="1">
    <location>
        <begin position="38"/>
        <end position="60"/>
    </location>
</feature>
<evidence type="ECO:0000313" key="3">
    <source>
        <dbReference type="Proteomes" id="UP001455709"/>
    </source>
</evidence>
<evidence type="ECO:0000256" key="1">
    <source>
        <dbReference type="SAM" id="MobiDB-lite"/>
    </source>
</evidence>
<organism evidence="2 3">
    <name type="scientific">Chromobacterium vaccinii</name>
    <dbReference type="NCBI Taxonomy" id="1108595"/>
    <lineage>
        <taxon>Bacteria</taxon>
        <taxon>Pseudomonadati</taxon>
        <taxon>Pseudomonadota</taxon>
        <taxon>Betaproteobacteria</taxon>
        <taxon>Neisseriales</taxon>
        <taxon>Chromobacteriaceae</taxon>
        <taxon>Chromobacterium</taxon>
    </lineage>
</organism>
<dbReference type="RefSeq" id="WP_347371554.1">
    <property type="nucleotide sequence ID" value="NZ_JBDOJC010000001.1"/>
</dbReference>
<accession>A0ABV0FFN0</accession>
<feature type="non-terminal residue" evidence="2">
    <location>
        <position position="1"/>
    </location>
</feature>
<name>A0ABV0FFN0_9NEIS</name>
<feature type="compositionally biased region" description="Basic and acidic residues" evidence="1">
    <location>
        <begin position="48"/>
        <end position="57"/>
    </location>
</feature>
<keyword evidence="3" id="KW-1185">Reference proteome</keyword>
<reference evidence="2 3" key="1">
    <citation type="submission" date="2024-05" db="EMBL/GenBank/DDBJ databases">
        <authorList>
            <person name="De Oliveira J.P."/>
            <person name="Noriler S.A."/>
            <person name="De Oliveira A.G."/>
            <person name="Sipoli D.S."/>
        </authorList>
    </citation>
    <scope>NUCLEOTIDE SEQUENCE [LARGE SCALE GENOMIC DNA]</scope>
    <source>
        <strain evidence="2 3">LABIM189</strain>
    </source>
</reference>
<sequence>RHRNRFVSAVSFAASAEEANYTPGPYTRQHLLREKAGKFISKPINRRQAHDPTEDMNKGYLSVTVKKRMPARFRRAGAPQNKQAGVAAGLFQCPSRSSL</sequence>
<evidence type="ECO:0000313" key="2">
    <source>
        <dbReference type="EMBL" id="MEO2218866.1"/>
    </source>
</evidence>
<gene>
    <name evidence="2" type="ORF">ABGV49_17535</name>
</gene>
<protein>
    <submittedName>
        <fullName evidence="2">Uncharacterized protein</fullName>
    </submittedName>
</protein>